<keyword evidence="7" id="KW-0648">Protein biosynthesis</keyword>
<organism evidence="10 11">
    <name type="scientific">Lachancea fermentati</name>
    <name type="common">Zygosaccharomyces fermentati</name>
    <dbReference type="NCBI Taxonomy" id="4955"/>
    <lineage>
        <taxon>Eukaryota</taxon>
        <taxon>Fungi</taxon>
        <taxon>Dikarya</taxon>
        <taxon>Ascomycota</taxon>
        <taxon>Saccharomycotina</taxon>
        <taxon>Saccharomycetes</taxon>
        <taxon>Saccharomycetales</taxon>
        <taxon>Saccharomycetaceae</taxon>
        <taxon>Lachancea</taxon>
    </lineage>
</organism>
<evidence type="ECO:0000256" key="3">
    <source>
        <dbReference type="ARBA" id="ARBA00022490"/>
    </source>
</evidence>
<evidence type="ECO:0000259" key="9">
    <source>
        <dbReference type="SMART" id="SM00543"/>
    </source>
</evidence>
<dbReference type="InterPro" id="IPR022745">
    <property type="entry name" value="eIF4G1_eIF4E-bd"/>
</dbReference>
<feature type="compositionally biased region" description="Polar residues" evidence="8">
    <location>
        <begin position="933"/>
        <end position="944"/>
    </location>
</feature>
<feature type="compositionally biased region" description="Basic and acidic residues" evidence="8">
    <location>
        <begin position="890"/>
        <end position="902"/>
    </location>
</feature>
<dbReference type="SUPFAM" id="SSF101489">
    <property type="entry name" value="Eukaryotic initiation factor 4f subunit eIF4g, eIF4e-binding domain"/>
    <property type="match status" value="1"/>
</dbReference>
<evidence type="ECO:0000256" key="2">
    <source>
        <dbReference type="ARBA" id="ARBA00005775"/>
    </source>
</evidence>
<evidence type="ECO:0000256" key="7">
    <source>
        <dbReference type="ARBA" id="ARBA00022917"/>
    </source>
</evidence>
<dbReference type="PANTHER" id="PTHR23253">
    <property type="entry name" value="EUKARYOTIC TRANSLATION INITIATION FACTOR 4 GAMMA"/>
    <property type="match status" value="1"/>
</dbReference>
<dbReference type="GO" id="GO:0010494">
    <property type="term" value="C:cytoplasmic stress granule"/>
    <property type="evidence" value="ECO:0007669"/>
    <property type="project" value="UniProtKB-ARBA"/>
</dbReference>
<feature type="region of interest" description="Disordered" evidence="8">
    <location>
        <begin position="1"/>
        <end position="76"/>
    </location>
</feature>
<feature type="region of interest" description="Disordered" evidence="8">
    <location>
        <begin position="208"/>
        <end position="438"/>
    </location>
</feature>
<dbReference type="OrthoDB" id="514777at2759"/>
<dbReference type="InterPro" id="IPR003890">
    <property type="entry name" value="MIF4G-like_typ-3"/>
</dbReference>
<dbReference type="Gene3D" id="1.25.40.180">
    <property type="match status" value="1"/>
</dbReference>
<feature type="compositionally biased region" description="Basic and acidic residues" evidence="8">
    <location>
        <begin position="345"/>
        <end position="361"/>
    </location>
</feature>
<keyword evidence="11" id="KW-1185">Reference proteome</keyword>
<feature type="compositionally biased region" description="Basic and acidic residues" evidence="8">
    <location>
        <begin position="373"/>
        <end position="398"/>
    </location>
</feature>
<comment type="similarity">
    <text evidence="2">Belongs to the eukaryotic initiation factor 4G family.</text>
</comment>
<reference evidence="10 11" key="1">
    <citation type="submission" date="2016-03" db="EMBL/GenBank/DDBJ databases">
        <authorList>
            <person name="Devillers H."/>
        </authorList>
    </citation>
    <scope>NUCLEOTIDE SEQUENCE [LARGE SCALE GENOMIC DNA]</scope>
    <source>
        <strain evidence="10">CBS 6772</strain>
    </source>
</reference>
<dbReference type="AlphaFoldDB" id="A0A1G4MAP6"/>
<protein>
    <submittedName>
        <fullName evidence="10">LAFE_0D01684g1_1</fullName>
    </submittedName>
</protein>
<feature type="compositionally biased region" description="Basic and acidic residues" evidence="8">
    <location>
        <begin position="558"/>
        <end position="587"/>
    </location>
</feature>
<keyword evidence="6" id="KW-0694">RNA-binding</keyword>
<keyword evidence="4" id="KW-0396">Initiation factor</keyword>
<feature type="region of interest" description="Disordered" evidence="8">
    <location>
        <begin position="103"/>
        <end position="196"/>
    </location>
</feature>
<feature type="compositionally biased region" description="Low complexity" evidence="8">
    <location>
        <begin position="905"/>
        <end position="920"/>
    </location>
</feature>
<evidence type="ECO:0000256" key="5">
    <source>
        <dbReference type="ARBA" id="ARBA00022553"/>
    </source>
</evidence>
<dbReference type="InterPro" id="IPR016024">
    <property type="entry name" value="ARM-type_fold"/>
</dbReference>
<keyword evidence="3" id="KW-0963">Cytoplasm</keyword>
<dbReference type="Pfam" id="PF02854">
    <property type="entry name" value="MIF4G"/>
    <property type="match status" value="1"/>
</dbReference>
<dbReference type="SMART" id="SM00543">
    <property type="entry name" value="MIF4G"/>
    <property type="match status" value="1"/>
</dbReference>
<feature type="compositionally biased region" description="Acidic residues" evidence="8">
    <location>
        <begin position="400"/>
        <end position="414"/>
    </location>
</feature>
<dbReference type="FunFam" id="1.25.40.180:FF:000020">
    <property type="entry name" value="Eukaryotic translation initiation factor subunit"/>
    <property type="match status" value="1"/>
</dbReference>
<dbReference type="SUPFAM" id="SSF48371">
    <property type="entry name" value="ARM repeat"/>
    <property type="match status" value="1"/>
</dbReference>
<dbReference type="STRING" id="4955.A0A1G4MAP6"/>
<feature type="compositionally biased region" description="Gly residues" evidence="8">
    <location>
        <begin position="515"/>
        <end position="532"/>
    </location>
</feature>
<dbReference type="PANTHER" id="PTHR23253:SF9">
    <property type="entry name" value="EUKARYOTIC TRANSLATION INITIATION FACTOR 4 GAMMA 2"/>
    <property type="match status" value="1"/>
</dbReference>
<accession>A0A1G4MAP6</accession>
<feature type="region of interest" description="Disordered" evidence="8">
    <location>
        <begin position="509"/>
        <end position="587"/>
    </location>
</feature>
<feature type="region of interest" description="Disordered" evidence="8">
    <location>
        <begin position="890"/>
        <end position="974"/>
    </location>
</feature>
<feature type="compositionally biased region" description="Low complexity" evidence="8">
    <location>
        <begin position="15"/>
        <end position="35"/>
    </location>
</feature>
<feature type="compositionally biased region" description="Low complexity" evidence="8">
    <location>
        <begin position="151"/>
        <end position="164"/>
    </location>
</feature>
<evidence type="ECO:0000313" key="10">
    <source>
        <dbReference type="EMBL" id="SCW00948.1"/>
    </source>
</evidence>
<dbReference type="GO" id="GO:0016281">
    <property type="term" value="C:eukaryotic translation initiation factor 4F complex"/>
    <property type="evidence" value="ECO:0007669"/>
    <property type="project" value="TreeGrafter"/>
</dbReference>
<feature type="compositionally biased region" description="Acidic residues" evidence="8">
    <location>
        <begin position="266"/>
        <end position="277"/>
    </location>
</feature>
<dbReference type="GO" id="GO:0003729">
    <property type="term" value="F:mRNA binding"/>
    <property type="evidence" value="ECO:0007669"/>
    <property type="project" value="TreeGrafter"/>
</dbReference>
<evidence type="ECO:0000256" key="6">
    <source>
        <dbReference type="ARBA" id="ARBA00022884"/>
    </source>
</evidence>
<feature type="compositionally biased region" description="Acidic residues" evidence="8">
    <location>
        <begin position="424"/>
        <end position="433"/>
    </location>
</feature>
<proteinExistence type="inferred from homology"/>
<evidence type="ECO:0000256" key="4">
    <source>
        <dbReference type="ARBA" id="ARBA00022540"/>
    </source>
</evidence>
<evidence type="ECO:0000313" key="11">
    <source>
        <dbReference type="Proteomes" id="UP000190831"/>
    </source>
</evidence>
<evidence type="ECO:0000256" key="8">
    <source>
        <dbReference type="SAM" id="MobiDB-lite"/>
    </source>
</evidence>
<gene>
    <name evidence="10" type="ORF">LAFE_0D01684G</name>
</gene>
<keyword evidence="5" id="KW-0597">Phosphoprotein</keyword>
<dbReference type="EMBL" id="LT598492">
    <property type="protein sequence ID" value="SCW00948.1"/>
    <property type="molecule type" value="Genomic_DNA"/>
</dbReference>
<evidence type="ECO:0000256" key="1">
    <source>
        <dbReference type="ARBA" id="ARBA00004496"/>
    </source>
</evidence>
<dbReference type="Proteomes" id="UP000190831">
    <property type="component" value="Chromosome D"/>
</dbReference>
<feature type="compositionally biased region" description="Basic and acidic residues" evidence="8">
    <location>
        <begin position="129"/>
        <end position="142"/>
    </location>
</feature>
<dbReference type="GO" id="GO:0003743">
    <property type="term" value="F:translation initiation factor activity"/>
    <property type="evidence" value="ECO:0007669"/>
    <property type="project" value="UniProtKB-KW"/>
</dbReference>
<feature type="compositionally biased region" description="Basic and acidic residues" evidence="8">
    <location>
        <begin position="315"/>
        <end position="333"/>
    </location>
</feature>
<feature type="compositionally biased region" description="Polar residues" evidence="8">
    <location>
        <begin position="36"/>
        <end position="59"/>
    </location>
</feature>
<feature type="compositionally biased region" description="Low complexity" evidence="8">
    <location>
        <begin position="533"/>
        <end position="550"/>
    </location>
</feature>
<dbReference type="Gene3D" id="1.20.970.30">
    <property type="entry name" value="eIF4G, eIF4E-binding domain"/>
    <property type="match status" value="1"/>
</dbReference>
<feature type="compositionally biased region" description="Basic and acidic residues" evidence="8">
    <location>
        <begin position="242"/>
        <end position="259"/>
    </location>
</feature>
<dbReference type="Pfam" id="PF12152">
    <property type="entry name" value="eIF_4G1"/>
    <property type="match status" value="1"/>
</dbReference>
<comment type="subcellular location">
    <subcellularLocation>
        <location evidence="1">Cytoplasm</location>
    </subcellularLocation>
</comment>
<name>A0A1G4MAP6_LACFM</name>
<feature type="compositionally biased region" description="Basic and acidic residues" evidence="8">
    <location>
        <begin position="209"/>
        <end position="232"/>
    </location>
</feature>
<dbReference type="InterPro" id="IPR036211">
    <property type="entry name" value="eIF4G_eIF4E-bd_sf"/>
</dbReference>
<feature type="domain" description="MIF4G" evidence="9">
    <location>
        <begin position="626"/>
        <end position="869"/>
    </location>
</feature>
<dbReference type="OMA" id="IANQSQW"/>
<feature type="compositionally biased region" description="Polar residues" evidence="8">
    <location>
        <begin position="106"/>
        <end position="127"/>
    </location>
</feature>
<sequence>MSEQQPSEKPAAVEQQQPQQGQQGQRFSRSNGQRQTYQKGSRTNSKPYNNYQGSNNRYNKNGYHHKSNRNSGMPNMQWAYGYNMAGQPMYPSYGYGYVPPMAQGYQAPSTSASPGESATSSLSTTPVSKKIEITNRSGEHVDLNAIHSQHVASTSTTVSPPAATEQEAPLNSAPTSSTKSPTPEPVKAEPTADELLKLSFLEQVRKRKEMLARQKAEEEAKLKAEEEAKKVPAPEVPAPVAEPEKTETPVESTPKKDEVEQQPDVISEEPVEVEVTEPAEVAEAVDVEQVEKNEPAEPVSSKQEEFSVPVEITNAEEKTVKETSETENEKPSESAETAKPLTFAEKLKLKKLAESKAKEAAEPTTSPVVQEQEENRAPSENENESHETEVQPEEKIAPEAEVETAVEGAEEEQSADASKKSEADEQENDEDIDDGRMTMTELLQKLDVIKPIEDIYEYKYPEEFEAPDDRFKKEKVKYTYGPTFLLQFKDKLDIRPDAEWKKNIASKIVIPPGTGRYGGKSRGDSKFGGGSGFKKSGSLRGMEGRSNSRSSSKRKSKRLGDDRKSNRSYTSRKDRERMAEFDEPKEEVAPLVPSANRWVPKSKLKKTEKKLAPDGVTELLDKEEAERKMKSLLNKLTLEKFDPISEDIIKIADQSKWESEGETLKVVIEQIFHKACDEPYWSSMYAQLCGKVVKDMDPEIKDDTNEGKTGPKLVLHYLVDRCHTEFEKGWTDKLPTNEDGTPLEPEMMSDEYYKMAAAKRRGLGLVRFIGFLYRSNLLTAKMMFECFRRLMKDLADSPTEETLESVIELLSTVGEQFEGDKLVQPNGALEGSTVLDQLYMMLDRIVEESNISSRLKFKLIDMKEMREKNWNSAKKDEGPKTIQQIHEEEAAKKAMEERERKMKSGSRSNSRRNNSMGNRSNSRREPPPMSKDNFISTRSSSLRHVQNAPKEETPAQKTAVNMFDALMGAESDDE</sequence>